<feature type="transmembrane region" description="Helical" evidence="1">
    <location>
        <begin position="5"/>
        <end position="26"/>
    </location>
</feature>
<evidence type="ECO:0000256" key="1">
    <source>
        <dbReference type="SAM" id="Phobius"/>
    </source>
</evidence>
<keyword evidence="1" id="KW-1133">Transmembrane helix</keyword>
<feature type="transmembrane region" description="Helical" evidence="1">
    <location>
        <begin position="71"/>
        <end position="89"/>
    </location>
</feature>
<dbReference type="Proteomes" id="UP000092654">
    <property type="component" value="Chromosome"/>
</dbReference>
<evidence type="ECO:0000313" key="3">
    <source>
        <dbReference type="EMBL" id="EKE32319.1"/>
    </source>
</evidence>
<proteinExistence type="predicted"/>
<reference evidence="3 4" key="1">
    <citation type="journal article" date="2012" name="J. Bacteriol.">
        <title>Draft Genome Sequence of Salimicrobium sp. Strain MJ3, Isolated from Myulchi-Jeot, Korean Fermented Seafood.</title>
        <authorList>
            <person name="Lee S.H."/>
            <person name="Jung J.Y."/>
            <person name="Jeon C.O."/>
        </authorList>
    </citation>
    <scope>NUCLEOTIDE SEQUENCE [LARGE SCALE GENOMIC DNA]</scope>
    <source>
        <strain evidence="3 4">MJ3</strain>
    </source>
</reference>
<dbReference type="AlphaFoldDB" id="K2GPJ9"/>
<dbReference type="EMBL" id="CP011361">
    <property type="protein sequence ID" value="AKG05288.1"/>
    <property type="molecule type" value="Genomic_DNA"/>
</dbReference>
<keyword evidence="4" id="KW-1185">Reference proteome</keyword>
<feature type="transmembrane region" description="Helical" evidence="1">
    <location>
        <begin position="101"/>
        <end position="121"/>
    </location>
</feature>
<name>K2GPJ9_9BACI</name>
<accession>K2GPJ9</accession>
<dbReference type="KEGG" id="sje:AAV35_011180"/>
<gene>
    <name evidence="2" type="ORF">AAV35_011180</name>
    <name evidence="3" type="ORF">MJ3_02732</name>
</gene>
<evidence type="ECO:0000313" key="4">
    <source>
        <dbReference type="Proteomes" id="UP000011746"/>
    </source>
</evidence>
<evidence type="ECO:0000313" key="2">
    <source>
        <dbReference type="EMBL" id="AKG05288.1"/>
    </source>
</evidence>
<keyword evidence="1" id="KW-0812">Transmembrane</keyword>
<dbReference type="RefSeq" id="WP_008588011.1">
    <property type="nucleotide sequence ID" value="NZ_AMPQ01000003.1"/>
</dbReference>
<reference evidence="5" key="2">
    <citation type="submission" date="2015-06" db="EMBL/GenBank/DDBJ databases">
        <title>Salimicrobium jeotgali MJ3, isolated from Myulchi jeot, a traditional Korean fermented seafood.</title>
        <authorList>
            <person name="Kim K.H."/>
            <person name="Jeon C.O."/>
            <person name="Jin H.M."/>
        </authorList>
    </citation>
    <scope>NUCLEOTIDE SEQUENCE [LARGE SCALE GENOMIC DNA]</scope>
    <source>
        <strain evidence="5">MJ3</strain>
    </source>
</reference>
<protein>
    <submittedName>
        <fullName evidence="3">Uncharacterized protein</fullName>
    </submittedName>
</protein>
<evidence type="ECO:0000313" key="5">
    <source>
        <dbReference type="Proteomes" id="UP000092654"/>
    </source>
</evidence>
<dbReference type="EMBL" id="AMPQ01000003">
    <property type="protein sequence ID" value="EKE32319.1"/>
    <property type="molecule type" value="Genomic_DNA"/>
</dbReference>
<keyword evidence="1" id="KW-0472">Membrane</keyword>
<dbReference type="Proteomes" id="UP000011746">
    <property type="component" value="Unassembled WGS sequence"/>
</dbReference>
<reference evidence="2" key="3">
    <citation type="submission" date="2016-11" db="EMBL/GenBank/DDBJ databases">
        <title>Salimicrobium jeotgali MJ3, isolated from Myulchi jeot, a traditional Korean fermented seafood.</title>
        <authorList>
            <person name="Kim K.H."/>
            <person name="Jeon C.O."/>
            <person name="Jin H.M."/>
        </authorList>
    </citation>
    <scope>NUCLEOTIDE SEQUENCE</scope>
    <source>
        <strain evidence="2">MJ3</strain>
    </source>
</reference>
<organism evidence="3 4">
    <name type="scientific">Salimicrobium jeotgali</name>
    <dbReference type="NCBI Taxonomy" id="1230341"/>
    <lineage>
        <taxon>Bacteria</taxon>
        <taxon>Bacillati</taxon>
        <taxon>Bacillota</taxon>
        <taxon>Bacilli</taxon>
        <taxon>Bacillales</taxon>
        <taxon>Bacillaceae</taxon>
        <taxon>Salimicrobium</taxon>
    </lineage>
</organism>
<sequence length="126" mass="14258">MTRKVFFTAGMFLFILFLIVSVIPLLTGIKNFNYNSLLFLSLSALSFSQYQLYPQLKEKDERAKTIHSKSVFYSSFAFILMRGVLLVTVSLNPASLNTVNLLKVLVTLFIVFYSLALIIAAKKFEG</sequence>